<reference evidence="2" key="1">
    <citation type="submission" date="2018-05" db="EMBL/GenBank/DDBJ databases">
        <authorList>
            <person name="Lanie J.A."/>
            <person name="Ng W.-L."/>
            <person name="Kazmierczak K.M."/>
            <person name="Andrzejewski T.M."/>
            <person name="Davidsen T.M."/>
            <person name="Wayne K.J."/>
            <person name="Tettelin H."/>
            <person name="Glass J.I."/>
            <person name="Rusch D."/>
            <person name="Podicherti R."/>
            <person name="Tsui H.-C.T."/>
            <person name="Winkler M.E."/>
        </authorList>
    </citation>
    <scope>NUCLEOTIDE SEQUENCE</scope>
</reference>
<dbReference type="EMBL" id="UINC01173697">
    <property type="protein sequence ID" value="SVD79430.1"/>
    <property type="molecule type" value="Genomic_DNA"/>
</dbReference>
<dbReference type="SUPFAM" id="SSF53448">
    <property type="entry name" value="Nucleotide-diphospho-sugar transferases"/>
    <property type="match status" value="1"/>
</dbReference>
<name>A0A382Y8J0_9ZZZZ</name>
<dbReference type="AlphaFoldDB" id="A0A382Y8J0"/>
<dbReference type="Gene3D" id="3.90.550.10">
    <property type="entry name" value="Spore Coat Polysaccharide Biosynthesis Protein SpsA, Chain A"/>
    <property type="match status" value="1"/>
</dbReference>
<proteinExistence type="predicted"/>
<gene>
    <name evidence="2" type="ORF">METZ01_LOCUS432284</name>
</gene>
<organism evidence="2">
    <name type="scientific">marine metagenome</name>
    <dbReference type="NCBI Taxonomy" id="408172"/>
    <lineage>
        <taxon>unclassified sequences</taxon>
        <taxon>metagenomes</taxon>
        <taxon>ecological metagenomes</taxon>
    </lineage>
</organism>
<evidence type="ECO:0000313" key="2">
    <source>
        <dbReference type="EMBL" id="SVD79430.1"/>
    </source>
</evidence>
<feature type="domain" description="Nucleotidyl transferase" evidence="1">
    <location>
        <begin position="4"/>
        <end position="69"/>
    </location>
</feature>
<sequence>PLKTYFVNAGIYGLNESVVRSVKKNQRVDLPDLLKQEITNKNKALVFPIHEYWLDIGRLEDFKKAQIDINTISFNEL</sequence>
<dbReference type="InterPro" id="IPR005835">
    <property type="entry name" value="NTP_transferase_dom"/>
</dbReference>
<dbReference type="Pfam" id="PF00483">
    <property type="entry name" value="NTP_transferase"/>
    <property type="match status" value="1"/>
</dbReference>
<protein>
    <recommendedName>
        <fullName evidence="1">Nucleotidyl transferase domain-containing protein</fullName>
    </recommendedName>
</protein>
<accession>A0A382Y8J0</accession>
<dbReference type="InterPro" id="IPR029044">
    <property type="entry name" value="Nucleotide-diphossugar_trans"/>
</dbReference>
<feature type="non-terminal residue" evidence="2">
    <location>
        <position position="1"/>
    </location>
</feature>
<evidence type="ECO:0000259" key="1">
    <source>
        <dbReference type="Pfam" id="PF00483"/>
    </source>
</evidence>